<keyword evidence="3 5" id="KW-0378">Hydrolase</keyword>
<dbReference type="Gene3D" id="3.40.50.200">
    <property type="entry name" value="Peptidase S8/S53 domain"/>
    <property type="match status" value="1"/>
</dbReference>
<dbReference type="InterPro" id="IPR050131">
    <property type="entry name" value="Peptidase_S8_subtilisin-like"/>
</dbReference>
<dbReference type="GO" id="GO:0005615">
    <property type="term" value="C:extracellular space"/>
    <property type="evidence" value="ECO:0007669"/>
    <property type="project" value="TreeGrafter"/>
</dbReference>
<evidence type="ECO:0000256" key="6">
    <source>
        <dbReference type="RuleBase" id="RU003355"/>
    </source>
</evidence>
<evidence type="ECO:0000313" key="10">
    <source>
        <dbReference type="EMBL" id="SNR74693.1"/>
    </source>
</evidence>
<dbReference type="AlphaFoldDB" id="A0A238YVU0"/>
<dbReference type="InterPro" id="IPR000209">
    <property type="entry name" value="Peptidase_S8/S53_dom"/>
</dbReference>
<keyword evidence="11" id="KW-1185">Reference proteome</keyword>
<keyword evidence="7" id="KW-0732">Signal</keyword>
<dbReference type="Proteomes" id="UP000198420">
    <property type="component" value="Unassembled WGS sequence"/>
</dbReference>
<evidence type="ECO:0000256" key="5">
    <source>
        <dbReference type="PROSITE-ProRule" id="PRU01240"/>
    </source>
</evidence>
<dbReference type="InterPro" id="IPR023827">
    <property type="entry name" value="Peptidase_S8_Asp-AS"/>
</dbReference>
<comment type="similarity">
    <text evidence="1 5 6">Belongs to the peptidase S8 family.</text>
</comment>
<feature type="signal peptide" evidence="7">
    <location>
        <begin position="1"/>
        <end position="24"/>
    </location>
</feature>
<dbReference type="PROSITE" id="PS00137">
    <property type="entry name" value="SUBTILASE_HIS"/>
    <property type="match status" value="1"/>
</dbReference>
<evidence type="ECO:0000256" key="4">
    <source>
        <dbReference type="ARBA" id="ARBA00022825"/>
    </source>
</evidence>
<dbReference type="EMBL" id="FZNP01000006">
    <property type="protein sequence ID" value="SNR74693.1"/>
    <property type="molecule type" value="Genomic_DNA"/>
</dbReference>
<evidence type="ECO:0000256" key="2">
    <source>
        <dbReference type="ARBA" id="ARBA00022670"/>
    </source>
</evidence>
<feature type="active site" description="Charge relay system" evidence="5">
    <location>
        <position position="327"/>
    </location>
</feature>
<dbReference type="FunFam" id="3.40.50.200:FF:000014">
    <property type="entry name" value="Proteinase K"/>
    <property type="match status" value="1"/>
</dbReference>
<dbReference type="PROSITE" id="PS00138">
    <property type="entry name" value="SUBTILASE_SER"/>
    <property type="match status" value="1"/>
</dbReference>
<evidence type="ECO:0000256" key="3">
    <source>
        <dbReference type="ARBA" id="ARBA00022801"/>
    </source>
</evidence>
<feature type="active site" description="Charge relay system" evidence="5">
    <location>
        <position position="146"/>
    </location>
</feature>
<dbReference type="SUPFAM" id="SSF54897">
    <property type="entry name" value="Protease propeptides/inhibitors"/>
    <property type="match status" value="1"/>
</dbReference>
<name>A0A238YVU0_9ACTN</name>
<evidence type="ECO:0000313" key="11">
    <source>
        <dbReference type="Proteomes" id="UP000198420"/>
    </source>
</evidence>
<evidence type="ECO:0000259" key="9">
    <source>
        <dbReference type="Pfam" id="PF05922"/>
    </source>
</evidence>
<evidence type="ECO:0000259" key="8">
    <source>
        <dbReference type="Pfam" id="PF00082"/>
    </source>
</evidence>
<dbReference type="OrthoDB" id="9766923at2"/>
<gene>
    <name evidence="10" type="ORF">SAMN06265355_106242</name>
</gene>
<proteinExistence type="inferred from homology"/>
<dbReference type="CDD" id="cd04077">
    <property type="entry name" value="Peptidases_S8_PCSK9_ProteinaseK_like"/>
    <property type="match status" value="1"/>
</dbReference>
<dbReference type="InterPro" id="IPR023828">
    <property type="entry name" value="Peptidase_S8_Ser-AS"/>
</dbReference>
<feature type="active site" description="Charge relay system" evidence="5">
    <location>
        <position position="177"/>
    </location>
</feature>
<dbReference type="PROSITE" id="PS00136">
    <property type="entry name" value="SUBTILASE_ASP"/>
    <property type="match status" value="1"/>
</dbReference>
<dbReference type="SUPFAM" id="SSF52743">
    <property type="entry name" value="Subtilisin-like"/>
    <property type="match status" value="1"/>
</dbReference>
<organism evidence="10 11">
    <name type="scientific">Actinomadura mexicana</name>
    <dbReference type="NCBI Taxonomy" id="134959"/>
    <lineage>
        <taxon>Bacteria</taxon>
        <taxon>Bacillati</taxon>
        <taxon>Actinomycetota</taxon>
        <taxon>Actinomycetes</taxon>
        <taxon>Streptosporangiales</taxon>
        <taxon>Thermomonosporaceae</taxon>
        <taxon>Actinomadura</taxon>
    </lineage>
</organism>
<dbReference type="InterPro" id="IPR022398">
    <property type="entry name" value="Peptidase_S8_His-AS"/>
</dbReference>
<accession>A0A238YVU0</accession>
<dbReference type="Pfam" id="PF00082">
    <property type="entry name" value="Peptidase_S8"/>
    <property type="match status" value="1"/>
</dbReference>
<dbReference type="GO" id="GO:0004252">
    <property type="term" value="F:serine-type endopeptidase activity"/>
    <property type="evidence" value="ECO:0007669"/>
    <property type="project" value="UniProtKB-UniRule"/>
</dbReference>
<dbReference type="InterPro" id="IPR015500">
    <property type="entry name" value="Peptidase_S8_subtilisin-rel"/>
</dbReference>
<keyword evidence="4 5" id="KW-0720">Serine protease</keyword>
<dbReference type="RefSeq" id="WP_089312822.1">
    <property type="nucleotide sequence ID" value="NZ_FZNP01000006.1"/>
</dbReference>
<keyword evidence="2 5" id="KW-0645">Protease</keyword>
<dbReference type="InterPro" id="IPR010259">
    <property type="entry name" value="S8pro/Inhibitor_I9"/>
</dbReference>
<feature type="chain" id="PRO_5013394213" evidence="7">
    <location>
        <begin position="25"/>
        <end position="382"/>
    </location>
</feature>
<dbReference type="Gene3D" id="3.30.70.80">
    <property type="entry name" value="Peptidase S8 propeptide/proteinase inhibitor I9"/>
    <property type="match status" value="1"/>
</dbReference>
<dbReference type="GO" id="GO:0006508">
    <property type="term" value="P:proteolysis"/>
    <property type="evidence" value="ECO:0007669"/>
    <property type="project" value="UniProtKB-KW"/>
</dbReference>
<dbReference type="Pfam" id="PF05922">
    <property type="entry name" value="Inhibitor_I9"/>
    <property type="match status" value="1"/>
</dbReference>
<dbReference type="InterPro" id="IPR037045">
    <property type="entry name" value="S8pro/Inhibitor_I9_sf"/>
</dbReference>
<dbReference type="InterPro" id="IPR034193">
    <property type="entry name" value="PCSK9_ProteinaseK-like"/>
</dbReference>
<dbReference type="PRINTS" id="PR00723">
    <property type="entry name" value="SUBTILISIN"/>
</dbReference>
<dbReference type="PANTHER" id="PTHR43806:SF11">
    <property type="entry name" value="CEREVISIN-RELATED"/>
    <property type="match status" value="1"/>
</dbReference>
<dbReference type="PANTHER" id="PTHR43806">
    <property type="entry name" value="PEPTIDASE S8"/>
    <property type="match status" value="1"/>
</dbReference>
<dbReference type="PROSITE" id="PS51892">
    <property type="entry name" value="SUBTILASE"/>
    <property type="match status" value="1"/>
</dbReference>
<dbReference type="InterPro" id="IPR036852">
    <property type="entry name" value="Peptidase_S8/S53_dom_sf"/>
</dbReference>
<reference evidence="11" key="1">
    <citation type="submission" date="2017-06" db="EMBL/GenBank/DDBJ databases">
        <authorList>
            <person name="Varghese N."/>
            <person name="Submissions S."/>
        </authorList>
    </citation>
    <scope>NUCLEOTIDE SEQUENCE [LARGE SCALE GENOMIC DNA]</scope>
    <source>
        <strain evidence="11">DSM 44485</strain>
    </source>
</reference>
<sequence length="382" mass="38564">MKKPLFTAVAAASLLAVSAAPAPAVTLPAPLTLAVSGQGIAGQYIVTLKPGVSIGATVSKHGIKTMYRYGRVLNGFAAKLNSKKLAKLRGAAGVARIEQDAVVHADGTQQNPPSWGIDRIDQTALPLSRSYTYNSTGAGVYAYIIDSGIYTPHPEFGGRAANVYDALGGSGADCNGHGTHVAGTVGSTSYGVAKNVYLRGVRVLNCQGSGSTSGVIAGMNWVAGNRSRPAVANMSLGGGYSSTVNSAADNLASSGVFLAAAAGNDGRNACNYSPGSAANATTVAASTITDARASYSNYGACVDLYAPGSSITSTWLNGGTNTISGTSMATPHVTGVAALYKATYGDASYGTVRGWLISNAVSGVISGNPAGTPNRLLNKRDL</sequence>
<evidence type="ECO:0000256" key="1">
    <source>
        <dbReference type="ARBA" id="ARBA00011073"/>
    </source>
</evidence>
<feature type="domain" description="Peptidase S8/S53" evidence="8">
    <location>
        <begin position="138"/>
        <end position="362"/>
    </location>
</feature>
<protein>
    <submittedName>
        <fullName evidence="10">Serine protease, subtilisin family</fullName>
    </submittedName>
</protein>
<feature type="domain" description="Inhibitor I9" evidence="9">
    <location>
        <begin position="61"/>
        <end position="105"/>
    </location>
</feature>
<evidence type="ECO:0000256" key="7">
    <source>
        <dbReference type="SAM" id="SignalP"/>
    </source>
</evidence>